<dbReference type="SUPFAM" id="SSF56601">
    <property type="entry name" value="beta-lactamase/transpeptidase-like"/>
    <property type="match status" value="1"/>
</dbReference>
<evidence type="ECO:0000313" key="4">
    <source>
        <dbReference type="Proteomes" id="UP000217895"/>
    </source>
</evidence>
<evidence type="ECO:0008006" key="5">
    <source>
        <dbReference type="Google" id="ProtNLM"/>
    </source>
</evidence>
<proteinExistence type="inferred from homology"/>
<dbReference type="PANTHER" id="PTHR30023:SF0">
    <property type="entry name" value="PENICILLIN-SENSITIVE CARBOXYPEPTIDASE A"/>
    <property type="match status" value="1"/>
</dbReference>
<dbReference type="PANTHER" id="PTHR30023">
    <property type="entry name" value="D-ALANYL-D-ALANINE CARBOXYPEPTIDASE"/>
    <property type="match status" value="1"/>
</dbReference>
<dbReference type="GO" id="GO:0000270">
    <property type="term" value="P:peptidoglycan metabolic process"/>
    <property type="evidence" value="ECO:0007669"/>
    <property type="project" value="TreeGrafter"/>
</dbReference>
<evidence type="ECO:0000256" key="1">
    <source>
        <dbReference type="ARBA" id="ARBA00006096"/>
    </source>
</evidence>
<keyword evidence="2" id="KW-0378">Hydrolase</keyword>
<dbReference type="PRINTS" id="PR00922">
    <property type="entry name" value="DADACBPTASE3"/>
</dbReference>
<protein>
    <recommendedName>
        <fullName evidence="5">Peptidase S13, D-Ala-D-Ala carboxypeptidase C</fullName>
    </recommendedName>
</protein>
<dbReference type="GO" id="GO:0006508">
    <property type="term" value="P:proteolysis"/>
    <property type="evidence" value="ECO:0007669"/>
    <property type="project" value="InterPro"/>
</dbReference>
<name>A0A1Z4JMP1_LEPBY</name>
<evidence type="ECO:0000256" key="2">
    <source>
        <dbReference type="ARBA" id="ARBA00022801"/>
    </source>
</evidence>
<dbReference type="InterPro" id="IPR000667">
    <property type="entry name" value="Peptidase_S13"/>
</dbReference>
<comment type="similarity">
    <text evidence="1">Belongs to the peptidase S13 family.</text>
</comment>
<gene>
    <name evidence="3" type="ORF">NIES2135_48850</name>
</gene>
<evidence type="ECO:0000313" key="3">
    <source>
        <dbReference type="EMBL" id="BAY58012.1"/>
    </source>
</evidence>
<dbReference type="Proteomes" id="UP000217895">
    <property type="component" value="Chromosome"/>
</dbReference>
<sequence>MLDLLSAGLLSGWLKMAGLPTSFDPSEMLDRVTVQTPFWQASDPDAEKVVKDYLKFLNSQGLKANEQGIWLQSGANLLLSNQGTTPVPAASLTKVATSLAALQTWGVDHQFETLIGTTGAIENGVLQGDLVIQGGGDPLFVWEDAIALGNALNQLGITRVTGDLVITGSFMLNFRESTLQSGELLKQALNSKTWDSDIRDEFGEVSGKRPTIEIKGKVRTGAANQPTILLKHRSLPLVHVLKHLNVHSQNEMAQMLANNLGGVKTVIEKASSAANVSPNELLLANGSGLGVENRISPHAACAMFAALDRTLYPLNLSIADFFPASGIDRNGTLEDRSVPEHAVIKTGTLREVSALAGVLPTRDRGLIYFAVINRGTDILELRYQQDLLLQALQKVWGANIDATVVQPSPWLKKTPSAQRIEVVQRG</sequence>
<accession>A0A1Z4JMP1</accession>
<reference evidence="3 4" key="1">
    <citation type="submission" date="2017-06" db="EMBL/GenBank/DDBJ databases">
        <title>Genome sequencing of cyanobaciteial culture collection at National Institute for Environmental Studies (NIES).</title>
        <authorList>
            <person name="Hirose Y."/>
            <person name="Shimura Y."/>
            <person name="Fujisawa T."/>
            <person name="Nakamura Y."/>
            <person name="Kawachi M."/>
        </authorList>
    </citation>
    <scope>NUCLEOTIDE SEQUENCE [LARGE SCALE GENOMIC DNA]</scope>
    <source>
        <strain evidence="3 4">NIES-2135</strain>
    </source>
</reference>
<keyword evidence="4" id="KW-1185">Reference proteome</keyword>
<dbReference type="Gene3D" id="3.40.710.10">
    <property type="entry name" value="DD-peptidase/beta-lactamase superfamily"/>
    <property type="match status" value="1"/>
</dbReference>
<dbReference type="InterPro" id="IPR012338">
    <property type="entry name" value="Beta-lactam/transpept-like"/>
</dbReference>
<dbReference type="AlphaFoldDB" id="A0A1Z4JMP1"/>
<dbReference type="Pfam" id="PF02113">
    <property type="entry name" value="Peptidase_S13"/>
    <property type="match status" value="2"/>
</dbReference>
<organism evidence="3 4">
    <name type="scientific">Leptolyngbya boryana NIES-2135</name>
    <dbReference type="NCBI Taxonomy" id="1973484"/>
    <lineage>
        <taxon>Bacteria</taxon>
        <taxon>Bacillati</taxon>
        <taxon>Cyanobacteriota</taxon>
        <taxon>Cyanophyceae</taxon>
        <taxon>Leptolyngbyales</taxon>
        <taxon>Leptolyngbyaceae</taxon>
        <taxon>Leptolyngbya group</taxon>
        <taxon>Leptolyngbya</taxon>
    </lineage>
</organism>
<dbReference type="EMBL" id="AP018203">
    <property type="protein sequence ID" value="BAY58012.1"/>
    <property type="molecule type" value="Genomic_DNA"/>
</dbReference>
<dbReference type="Gene3D" id="3.50.80.20">
    <property type="entry name" value="D-Ala-D-Ala carboxypeptidase C, peptidase S13"/>
    <property type="match status" value="1"/>
</dbReference>
<dbReference type="GO" id="GO:0004185">
    <property type="term" value="F:serine-type carboxypeptidase activity"/>
    <property type="evidence" value="ECO:0007669"/>
    <property type="project" value="InterPro"/>
</dbReference>